<evidence type="ECO:0000313" key="2">
    <source>
        <dbReference type="Proteomes" id="UP001054945"/>
    </source>
</evidence>
<gene>
    <name evidence="1" type="ORF">CEXT_618861</name>
</gene>
<comment type="caution">
    <text evidence="1">The sequence shown here is derived from an EMBL/GenBank/DDBJ whole genome shotgun (WGS) entry which is preliminary data.</text>
</comment>
<accession>A0AAV4MJS0</accession>
<name>A0AAV4MJS0_CAEEX</name>
<proteinExistence type="predicted"/>
<reference evidence="1 2" key="1">
    <citation type="submission" date="2021-06" db="EMBL/GenBank/DDBJ databases">
        <title>Caerostris extrusa draft genome.</title>
        <authorList>
            <person name="Kono N."/>
            <person name="Arakawa K."/>
        </authorList>
    </citation>
    <scope>NUCLEOTIDE SEQUENCE [LARGE SCALE GENOMIC DNA]</scope>
</reference>
<sequence>MAFSRQESGRWMAVISCKNFLAEGDLKDFCFQVGAVVSTPSLIRRYKSSFSGLAESMGYITVALEEGLRSGNCSLATNFFEWHSNDAL</sequence>
<protein>
    <submittedName>
        <fullName evidence="1">Uncharacterized protein</fullName>
    </submittedName>
</protein>
<keyword evidence="2" id="KW-1185">Reference proteome</keyword>
<evidence type="ECO:0000313" key="1">
    <source>
        <dbReference type="EMBL" id="GIX71847.1"/>
    </source>
</evidence>
<organism evidence="1 2">
    <name type="scientific">Caerostris extrusa</name>
    <name type="common">Bark spider</name>
    <name type="synonym">Caerostris bankana</name>
    <dbReference type="NCBI Taxonomy" id="172846"/>
    <lineage>
        <taxon>Eukaryota</taxon>
        <taxon>Metazoa</taxon>
        <taxon>Ecdysozoa</taxon>
        <taxon>Arthropoda</taxon>
        <taxon>Chelicerata</taxon>
        <taxon>Arachnida</taxon>
        <taxon>Araneae</taxon>
        <taxon>Araneomorphae</taxon>
        <taxon>Entelegynae</taxon>
        <taxon>Araneoidea</taxon>
        <taxon>Araneidae</taxon>
        <taxon>Caerostris</taxon>
    </lineage>
</organism>
<dbReference type="AlphaFoldDB" id="A0AAV4MJS0"/>
<dbReference type="Proteomes" id="UP001054945">
    <property type="component" value="Unassembled WGS sequence"/>
</dbReference>
<dbReference type="EMBL" id="BPLR01019795">
    <property type="protein sequence ID" value="GIX71847.1"/>
    <property type="molecule type" value="Genomic_DNA"/>
</dbReference>